<keyword evidence="2" id="KW-1185">Reference proteome</keyword>
<proteinExistence type="predicted"/>
<evidence type="ECO:0000313" key="2">
    <source>
        <dbReference type="Proteomes" id="UP000005952"/>
    </source>
</evidence>
<dbReference type="HOGENOM" id="CLU_2682827_0_0_5"/>
<name>N0B8F6_9HYPH</name>
<dbReference type="AlphaFoldDB" id="N0B8F6"/>
<gene>
    <name evidence="1" type="ORF">HYPDE_41178</name>
</gene>
<dbReference type="EMBL" id="CP005587">
    <property type="protein sequence ID" value="AGK59904.1"/>
    <property type="molecule type" value="Genomic_DNA"/>
</dbReference>
<organism evidence="1 2">
    <name type="scientific">Hyphomicrobium denitrificans 1NES1</name>
    <dbReference type="NCBI Taxonomy" id="670307"/>
    <lineage>
        <taxon>Bacteria</taxon>
        <taxon>Pseudomonadati</taxon>
        <taxon>Pseudomonadota</taxon>
        <taxon>Alphaproteobacteria</taxon>
        <taxon>Hyphomicrobiales</taxon>
        <taxon>Hyphomicrobiaceae</taxon>
        <taxon>Hyphomicrobium</taxon>
    </lineage>
</organism>
<evidence type="ECO:0000313" key="1">
    <source>
        <dbReference type="EMBL" id="AGK59904.1"/>
    </source>
</evidence>
<protein>
    <submittedName>
        <fullName evidence="1">Uncharacterized protein</fullName>
    </submittedName>
</protein>
<dbReference type="KEGG" id="hdt:HYPDE_41178"/>
<sequence length="74" mass="8528">MSENARKATGLIDEVSRDQPNVQMLRWSPLDNPHPELPVLTPKSEIIYRDSYHYTDAGKRWLMLQYLRAKAGAS</sequence>
<dbReference type="Proteomes" id="UP000005952">
    <property type="component" value="Chromosome"/>
</dbReference>
<accession>N0B8F6</accession>
<reference evidence="1 2" key="1">
    <citation type="journal article" date="2013" name="Genome Announc.">
        <title>Genome sequences for three denitrifying bacterial strains isolated from a uranium- and nitrate-contaminated subsurface environment.</title>
        <authorList>
            <person name="Venkatramanan R."/>
            <person name="Prakash O."/>
            <person name="Woyke T."/>
            <person name="Chain P."/>
            <person name="Goodwin L.A."/>
            <person name="Watson D."/>
            <person name="Brooks S."/>
            <person name="Kostka J.E."/>
            <person name="Green S.J."/>
        </authorList>
    </citation>
    <scope>NUCLEOTIDE SEQUENCE [LARGE SCALE GENOMIC DNA]</scope>
    <source>
        <strain evidence="1 2">1NES1</strain>
    </source>
</reference>